<keyword evidence="2 6" id="KW-0689">Ribosomal protein</keyword>
<comment type="caution">
    <text evidence="6">The sequence shown here is derived from an EMBL/GenBank/DDBJ whole genome shotgun (WGS) entry which is preliminary data.</text>
</comment>
<evidence type="ECO:0000313" key="7">
    <source>
        <dbReference type="Proteomes" id="UP000327157"/>
    </source>
</evidence>
<dbReference type="InterPro" id="IPR001705">
    <property type="entry name" value="Ribosomal_bL33"/>
</dbReference>
<dbReference type="NCBIfam" id="TIGR01023">
    <property type="entry name" value="rpmG_bact"/>
    <property type="match status" value="1"/>
</dbReference>
<keyword evidence="3" id="KW-0687">Ribonucleoprotein</keyword>
<organism evidence="6 7">
    <name type="scientific">Pyrus ussuriensis x Pyrus communis</name>
    <dbReference type="NCBI Taxonomy" id="2448454"/>
    <lineage>
        <taxon>Eukaryota</taxon>
        <taxon>Viridiplantae</taxon>
        <taxon>Streptophyta</taxon>
        <taxon>Embryophyta</taxon>
        <taxon>Tracheophyta</taxon>
        <taxon>Spermatophyta</taxon>
        <taxon>Magnoliopsida</taxon>
        <taxon>eudicotyledons</taxon>
        <taxon>Gunneridae</taxon>
        <taxon>Pentapetalae</taxon>
        <taxon>rosids</taxon>
        <taxon>fabids</taxon>
        <taxon>Rosales</taxon>
        <taxon>Rosaceae</taxon>
        <taxon>Amygdaloideae</taxon>
        <taxon>Maleae</taxon>
        <taxon>Pyrus</taxon>
    </lineage>
</organism>
<evidence type="ECO:0000256" key="5">
    <source>
        <dbReference type="ARBA" id="ARBA00035429"/>
    </source>
</evidence>
<dbReference type="AlphaFoldDB" id="A0A5N5FRW5"/>
<keyword evidence="7" id="KW-1185">Reference proteome</keyword>
<dbReference type="InterPro" id="IPR011332">
    <property type="entry name" value="Ribosomal_zn-bd"/>
</dbReference>
<proteinExistence type="inferred from homology"/>
<gene>
    <name evidence="6" type="ORF">D8674_005596</name>
</gene>
<evidence type="ECO:0000313" key="6">
    <source>
        <dbReference type="EMBL" id="KAB2605879.1"/>
    </source>
</evidence>
<dbReference type="InterPro" id="IPR018264">
    <property type="entry name" value="Ribosomal_bL33_CS"/>
</dbReference>
<reference evidence="7" key="2">
    <citation type="submission" date="2019-10" db="EMBL/GenBank/DDBJ databases">
        <title>A de novo genome assembly of a pear dwarfing rootstock.</title>
        <authorList>
            <person name="Wang F."/>
            <person name="Wang J."/>
            <person name="Li S."/>
            <person name="Zhang Y."/>
            <person name="Fang M."/>
            <person name="Ma L."/>
            <person name="Zhao Y."/>
            <person name="Jiang S."/>
        </authorList>
    </citation>
    <scope>NUCLEOTIDE SEQUENCE [LARGE SCALE GENOMIC DNA]</scope>
</reference>
<dbReference type="GO" id="GO:0003735">
    <property type="term" value="F:structural constituent of ribosome"/>
    <property type="evidence" value="ECO:0007669"/>
    <property type="project" value="InterPro"/>
</dbReference>
<dbReference type="Pfam" id="PF00471">
    <property type="entry name" value="Ribosomal_L33"/>
    <property type="match status" value="1"/>
</dbReference>
<evidence type="ECO:0000256" key="2">
    <source>
        <dbReference type="ARBA" id="ARBA00022980"/>
    </source>
</evidence>
<evidence type="ECO:0000256" key="1">
    <source>
        <dbReference type="ARBA" id="ARBA00007596"/>
    </source>
</evidence>
<dbReference type="PANTHER" id="PTHR15238">
    <property type="entry name" value="54S RIBOSOMAL PROTEIN L39, MITOCHONDRIAL"/>
    <property type="match status" value="1"/>
</dbReference>
<dbReference type="Proteomes" id="UP000327157">
    <property type="component" value="Chromosome 11"/>
</dbReference>
<dbReference type="PANTHER" id="PTHR15238:SF1">
    <property type="entry name" value="LARGE RIBOSOMAL SUBUNIT PROTEIN BL33M"/>
    <property type="match status" value="1"/>
</dbReference>
<evidence type="ECO:0000256" key="3">
    <source>
        <dbReference type="ARBA" id="ARBA00023274"/>
    </source>
</evidence>
<dbReference type="PROSITE" id="PS00582">
    <property type="entry name" value="RIBOSOMAL_L33"/>
    <property type="match status" value="1"/>
</dbReference>
<reference evidence="6 7" key="1">
    <citation type="submission" date="2019-09" db="EMBL/GenBank/DDBJ databases">
        <authorList>
            <person name="Ou C."/>
        </authorList>
    </citation>
    <scope>NUCLEOTIDE SEQUENCE [LARGE SCALE GENOMIC DNA]</scope>
    <source>
        <strain evidence="6">S2</strain>
        <tissue evidence="6">Leaf</tissue>
    </source>
</reference>
<dbReference type="GO" id="GO:0005737">
    <property type="term" value="C:cytoplasm"/>
    <property type="evidence" value="ECO:0007669"/>
    <property type="project" value="UniProtKB-ARBA"/>
</dbReference>
<accession>A0A5N5FRW5</accession>
<dbReference type="Gene3D" id="2.20.28.120">
    <property type="entry name" value="Ribosomal protein L33"/>
    <property type="match status" value="1"/>
</dbReference>
<dbReference type="EMBL" id="SMOL01000559">
    <property type="protein sequence ID" value="KAB2605879.1"/>
    <property type="molecule type" value="Genomic_DNA"/>
</dbReference>
<dbReference type="GO" id="GO:0006412">
    <property type="term" value="P:translation"/>
    <property type="evidence" value="ECO:0007669"/>
    <property type="project" value="InterPro"/>
</dbReference>
<sequence length="80" mass="9711">MSEKKKKATHFFIRLLLAAGTRFYYVKKKPKRVQEALEFRKYDPRVNRHVLFREAKMNANDKHSFYPFKHSCLILSIVFF</sequence>
<protein>
    <recommendedName>
        <fullName evidence="4">Large ribosomal subunit protein bL33c</fullName>
    </recommendedName>
    <alternativeName>
        <fullName evidence="5">50S ribosomal protein L33, chloroplastic</fullName>
    </alternativeName>
</protein>
<dbReference type="SUPFAM" id="SSF57829">
    <property type="entry name" value="Zn-binding ribosomal proteins"/>
    <property type="match status" value="1"/>
</dbReference>
<comment type="similarity">
    <text evidence="1">Belongs to the bacterial ribosomal protein bL33 family.</text>
</comment>
<evidence type="ECO:0000256" key="4">
    <source>
        <dbReference type="ARBA" id="ARBA00035276"/>
    </source>
</evidence>
<dbReference type="GO" id="GO:0015934">
    <property type="term" value="C:large ribosomal subunit"/>
    <property type="evidence" value="ECO:0007669"/>
    <property type="project" value="TreeGrafter"/>
</dbReference>
<dbReference type="InterPro" id="IPR038584">
    <property type="entry name" value="Ribosomal_bL33_sf"/>
</dbReference>
<name>A0A5N5FRW5_9ROSA</name>
<reference evidence="6 7" key="3">
    <citation type="submission" date="2019-11" db="EMBL/GenBank/DDBJ databases">
        <title>A de novo genome assembly of a pear dwarfing rootstock.</title>
        <authorList>
            <person name="Wang F."/>
            <person name="Wang J."/>
            <person name="Li S."/>
            <person name="Zhang Y."/>
            <person name="Fang M."/>
            <person name="Ma L."/>
            <person name="Zhao Y."/>
            <person name="Jiang S."/>
        </authorList>
    </citation>
    <scope>NUCLEOTIDE SEQUENCE [LARGE SCALE GENOMIC DNA]</scope>
    <source>
        <strain evidence="6">S2</strain>
        <tissue evidence="6">Leaf</tissue>
    </source>
</reference>
<dbReference type="OrthoDB" id="275534at2759"/>